<keyword evidence="1" id="KW-0472">Membrane</keyword>
<dbReference type="Proteomes" id="UP000199399">
    <property type="component" value="Unassembled WGS sequence"/>
</dbReference>
<accession>A0A1G7ZD38</accession>
<feature type="transmembrane region" description="Helical" evidence="1">
    <location>
        <begin position="83"/>
        <end position="100"/>
    </location>
</feature>
<proteinExistence type="predicted"/>
<dbReference type="AlphaFoldDB" id="A0A1G7ZD38"/>
<feature type="transmembrane region" description="Helical" evidence="1">
    <location>
        <begin position="54"/>
        <end position="77"/>
    </location>
</feature>
<protein>
    <submittedName>
        <fullName evidence="2">Uncharacterized protein</fullName>
    </submittedName>
</protein>
<evidence type="ECO:0000313" key="3">
    <source>
        <dbReference type="Proteomes" id="UP000199399"/>
    </source>
</evidence>
<organism evidence="2 3">
    <name type="scientific">Sulfitobacter delicatus</name>
    <dbReference type="NCBI Taxonomy" id="218672"/>
    <lineage>
        <taxon>Bacteria</taxon>
        <taxon>Pseudomonadati</taxon>
        <taxon>Pseudomonadota</taxon>
        <taxon>Alphaproteobacteria</taxon>
        <taxon>Rhodobacterales</taxon>
        <taxon>Roseobacteraceae</taxon>
        <taxon>Sulfitobacter</taxon>
    </lineage>
</organism>
<name>A0A1G7ZD38_9RHOB</name>
<evidence type="ECO:0000313" key="2">
    <source>
        <dbReference type="EMBL" id="SDH06497.1"/>
    </source>
</evidence>
<reference evidence="3" key="1">
    <citation type="submission" date="2016-10" db="EMBL/GenBank/DDBJ databases">
        <authorList>
            <person name="Varghese N."/>
            <person name="Submissions S."/>
        </authorList>
    </citation>
    <scope>NUCLEOTIDE SEQUENCE [LARGE SCALE GENOMIC DNA]</scope>
    <source>
        <strain evidence="3">DSM 16477</strain>
    </source>
</reference>
<dbReference type="EMBL" id="FNBP01000021">
    <property type="protein sequence ID" value="SDH06497.1"/>
    <property type="molecule type" value="Genomic_DNA"/>
</dbReference>
<dbReference type="STRING" id="218672.SAMN04489759_1214"/>
<sequence>MLMLNPFRSLLELRGRFIASRKKRESWEERVVDPILASGHDQLLTEVYRHRSRAALLSLLIGIFPLVALVAYVVWDLSLLTDRTFYTIVALCAFGTFWTVRETVYHARQHTAKLELWLEGNQTFL</sequence>
<gene>
    <name evidence="2" type="ORF">SAMN04489759_1214</name>
</gene>
<evidence type="ECO:0000256" key="1">
    <source>
        <dbReference type="SAM" id="Phobius"/>
    </source>
</evidence>
<keyword evidence="1" id="KW-1133">Transmembrane helix</keyword>
<keyword evidence="1" id="KW-0812">Transmembrane</keyword>
<keyword evidence="3" id="KW-1185">Reference proteome</keyword>